<dbReference type="InterPro" id="IPR002912">
    <property type="entry name" value="ACT_dom"/>
</dbReference>
<dbReference type="CDD" id="cd04900">
    <property type="entry name" value="ACT_UUR-like_1"/>
    <property type="match status" value="1"/>
</dbReference>
<name>A0ABP3WS76_9ALTE</name>
<dbReference type="InterPro" id="IPR006674">
    <property type="entry name" value="HD_domain"/>
</dbReference>
<feature type="domain" description="HD" evidence="10">
    <location>
        <begin position="451"/>
        <end position="572"/>
    </location>
</feature>
<evidence type="ECO:0000256" key="1">
    <source>
        <dbReference type="ARBA" id="ARBA00022679"/>
    </source>
</evidence>
<dbReference type="SUPFAM" id="SSF81593">
    <property type="entry name" value="Nucleotidyltransferase substrate binding subunit/domain"/>
    <property type="match status" value="1"/>
</dbReference>
<comment type="catalytic activity">
    <reaction evidence="8">
        <text>[protein-PII]-uridylyl-L-tyrosine + H2O = [protein-PII]-L-tyrosine + UMP + H(+)</text>
        <dbReference type="Rhea" id="RHEA:48600"/>
        <dbReference type="Rhea" id="RHEA-COMP:12147"/>
        <dbReference type="Rhea" id="RHEA-COMP:12148"/>
        <dbReference type="ChEBI" id="CHEBI:15377"/>
        <dbReference type="ChEBI" id="CHEBI:15378"/>
        <dbReference type="ChEBI" id="CHEBI:46858"/>
        <dbReference type="ChEBI" id="CHEBI:57865"/>
        <dbReference type="ChEBI" id="CHEBI:90602"/>
    </reaction>
</comment>
<evidence type="ECO:0000256" key="7">
    <source>
        <dbReference type="ARBA" id="ARBA00047968"/>
    </source>
</evidence>
<comment type="function">
    <text evidence="8">Modifies, by uridylylation and deuridylylation, the PII regulatory proteins (GlnB and homologs), in response to the nitrogen status of the cell that GlnD senses through the glutamine level. Under low glutamine levels, catalyzes the conversion of the PII proteins and UTP to PII-UMP and PPi, while under higher glutamine levels, GlnD hydrolyzes PII-UMP to PII and UMP (deuridylylation). Thus, controls uridylylation state and activity of the PII proteins, and plays an important role in the regulation of nitrogen metabolism.</text>
</comment>
<dbReference type="SUPFAM" id="SSF55021">
    <property type="entry name" value="ACT-like"/>
    <property type="match status" value="2"/>
</dbReference>
<gene>
    <name evidence="8 11" type="primary">glnD</name>
    <name evidence="11" type="ORF">GCM10009114_16440</name>
</gene>
<comment type="activity regulation">
    <text evidence="8">Uridylyltransferase (UTase) activity is inhibited by glutamine, while glutamine activates uridylyl-removing (UR) activity.</text>
</comment>
<dbReference type="InterPro" id="IPR010043">
    <property type="entry name" value="UTase/UR"/>
</dbReference>
<dbReference type="PANTHER" id="PTHR47320">
    <property type="entry name" value="BIFUNCTIONAL URIDYLYLTRANSFERASE/URIDYLYL-REMOVING ENZYME"/>
    <property type="match status" value="1"/>
</dbReference>
<evidence type="ECO:0000259" key="10">
    <source>
        <dbReference type="PROSITE" id="PS51831"/>
    </source>
</evidence>
<keyword evidence="3" id="KW-0677">Repeat</keyword>
<keyword evidence="5 8" id="KW-0460">Magnesium</keyword>
<organism evidence="11 12">
    <name type="scientific">Aliiglaciecola litoralis</name>
    <dbReference type="NCBI Taxonomy" id="582857"/>
    <lineage>
        <taxon>Bacteria</taxon>
        <taxon>Pseudomonadati</taxon>
        <taxon>Pseudomonadota</taxon>
        <taxon>Gammaproteobacteria</taxon>
        <taxon>Alteromonadales</taxon>
        <taxon>Alteromonadaceae</taxon>
        <taxon>Aliiglaciecola</taxon>
    </lineage>
</organism>
<reference evidence="12" key="1">
    <citation type="journal article" date="2019" name="Int. J. Syst. Evol. Microbiol.">
        <title>The Global Catalogue of Microorganisms (GCM) 10K type strain sequencing project: providing services to taxonomists for standard genome sequencing and annotation.</title>
        <authorList>
            <consortium name="The Broad Institute Genomics Platform"/>
            <consortium name="The Broad Institute Genome Sequencing Center for Infectious Disease"/>
            <person name="Wu L."/>
            <person name="Ma J."/>
        </authorList>
    </citation>
    <scope>NUCLEOTIDE SEQUENCE [LARGE SCALE GENOMIC DNA]</scope>
    <source>
        <strain evidence="12">JCM 15896</strain>
    </source>
</reference>
<dbReference type="InterPro" id="IPR003607">
    <property type="entry name" value="HD/PDEase_dom"/>
</dbReference>
<comment type="caution">
    <text evidence="11">The sequence shown here is derived from an EMBL/GenBank/DDBJ whole genome shotgun (WGS) entry which is preliminary data.</text>
</comment>
<evidence type="ECO:0000256" key="3">
    <source>
        <dbReference type="ARBA" id="ARBA00022737"/>
    </source>
</evidence>
<evidence type="ECO:0000256" key="8">
    <source>
        <dbReference type="HAMAP-Rule" id="MF_00277"/>
    </source>
</evidence>
<dbReference type="CDD" id="cd04899">
    <property type="entry name" value="ACT_ACR-UUR-like_2"/>
    <property type="match status" value="1"/>
</dbReference>
<dbReference type="Pfam" id="PF01966">
    <property type="entry name" value="HD"/>
    <property type="match status" value="1"/>
</dbReference>
<dbReference type="Gene3D" id="1.10.3090.10">
    <property type="entry name" value="cca-adding enzyme, domain 2"/>
    <property type="match status" value="1"/>
</dbReference>
<dbReference type="Pfam" id="PF08335">
    <property type="entry name" value="GlnD_UR_UTase"/>
    <property type="match status" value="1"/>
</dbReference>
<dbReference type="SMART" id="SM00471">
    <property type="entry name" value="HDc"/>
    <property type="match status" value="1"/>
</dbReference>
<dbReference type="InterPro" id="IPR043519">
    <property type="entry name" value="NT_sf"/>
</dbReference>
<keyword evidence="1 8" id="KW-0808">Transferase</keyword>
<dbReference type="CDD" id="cd05401">
    <property type="entry name" value="NT_GlnE_GlnD_like"/>
    <property type="match status" value="1"/>
</dbReference>
<evidence type="ECO:0000256" key="2">
    <source>
        <dbReference type="ARBA" id="ARBA00022695"/>
    </source>
</evidence>
<evidence type="ECO:0000256" key="6">
    <source>
        <dbReference type="ARBA" id="ARBA00023268"/>
    </source>
</evidence>
<comment type="caution">
    <text evidence="8">Lacks conserved residue(s) required for the propagation of feature annotation.</text>
</comment>
<dbReference type="EMBL" id="BAAAFD010000003">
    <property type="protein sequence ID" value="GAA0856007.1"/>
    <property type="molecule type" value="Genomic_DNA"/>
</dbReference>
<dbReference type="PANTHER" id="PTHR47320:SF1">
    <property type="entry name" value="BIFUNCTIONAL URIDYLYLTRANSFERASE_URIDYLYL-REMOVING ENZYME"/>
    <property type="match status" value="1"/>
</dbReference>
<dbReference type="PIRSF" id="PIRSF006288">
    <property type="entry name" value="PII_uridyltransf"/>
    <property type="match status" value="1"/>
</dbReference>
<keyword evidence="12" id="KW-1185">Reference proteome</keyword>
<comment type="catalytic activity">
    <reaction evidence="8">
        <text>[protein-PII]-L-tyrosine + UTP = [protein-PII]-uridylyl-L-tyrosine + diphosphate</text>
        <dbReference type="Rhea" id="RHEA:13673"/>
        <dbReference type="Rhea" id="RHEA-COMP:12147"/>
        <dbReference type="Rhea" id="RHEA-COMP:12148"/>
        <dbReference type="ChEBI" id="CHEBI:33019"/>
        <dbReference type="ChEBI" id="CHEBI:46398"/>
        <dbReference type="ChEBI" id="CHEBI:46858"/>
        <dbReference type="ChEBI" id="CHEBI:90602"/>
        <dbReference type="EC" id="2.7.7.59"/>
    </reaction>
</comment>
<dbReference type="InterPro" id="IPR045865">
    <property type="entry name" value="ACT-like_dom_sf"/>
</dbReference>
<dbReference type="InterPro" id="IPR013546">
    <property type="entry name" value="PII_UdlTrfase/GS_AdlTrfase"/>
</dbReference>
<sequence>MSLQHLVEQIHKITDINDIKSFKQCVADSYTWLNEDFETVPVDQLVHARATFVDHLLCHAWDLIDLKAHKGLSLVAVGGYGRGQLQPYSDVDLLLLSEKPVNAKAQEAIGQFITLLWDIKLDVGQSVRTIKETIKLAKADITIATNLVEARLLTGSKDTYDVLQAKLSERSYWSSKDFFTAKYKEQKDRHAKFNDTSYNLEPNIKENPGCLRDIQSIGWVAKQHFNVWNGRELVEHGYFAEGEWAELIECRSHLWRIRFALHLISGRSENRLLFDYQTDVAEKLGYGSGKAAVEQMMKAFFRIVRRVAELNEMLLQHFRQDILDLKVKHACIINDDFELLDGLIAARKENVFSTPADILSFLLLIANTPDCKGLHSSCLRELRNARRALNDRYFCEIPECRELFMQLVRHPAFFGLGWDLMHKHGILQSYLPQWDHIVGMMQFDLFHAYTVDEHTHRLVKNVYHYHAEDNTDFPRCKRIVKEADKPELLYLAAIFHDIAKGRDGDHSILGAQDVVSFCQAHKIDEQDTELVRWLVESHLLMSVVAQRRDIYDPDIIGEFAAAVKSQNHLNHLYALTLADIRATNNNLWNDWKASLLRELYQLTKKALENGLQCGVTLLERVTKHQVEARELLKKKGITGTDVDQFWHRLSNDYFARFSPVQLAWHTQEVAKAMESNSDKITLALNDKTAKAGTELFVYGKNRPALFAQIASVLDSRNCSIHDAQITITNDNYVFDSFIVLEQDGSRISSPARMRSLIDAIRTQLAKPGREHHNRRKMSRRMKQLDVKTKVRFYQSSSDVTMMELEALDAPGLLAKVGHLFVELKLTLHMAKITTIGERAEDLFIIANQQEQCLTTEQQVQLKNRLTQLLDQPQTDGETCPT</sequence>
<accession>A0ABP3WS76</accession>
<evidence type="ECO:0000256" key="5">
    <source>
        <dbReference type="ARBA" id="ARBA00022842"/>
    </source>
</evidence>
<protein>
    <recommendedName>
        <fullName evidence="8">Bifunctional uridylyltransferase/uridylyl-removing enzyme</fullName>
        <shortName evidence="8">UTase/UR</shortName>
    </recommendedName>
    <alternativeName>
        <fullName evidence="8">Bifunctional [protein-PII] modification enzyme</fullName>
    </alternativeName>
    <alternativeName>
        <fullName evidence="8">Bifunctional nitrogen sensor protein</fullName>
    </alternativeName>
    <domain>
        <recommendedName>
            <fullName evidence="8">[Protein-PII] uridylyltransferase</fullName>
            <shortName evidence="8">PII uridylyltransferase</shortName>
            <shortName evidence="8">UTase</shortName>
            <ecNumber evidence="8">2.7.7.59</ecNumber>
        </recommendedName>
    </domain>
    <domain>
        <recommendedName>
            <fullName evidence="8">[Protein-PII]-UMP uridylyl-removing enzyme</fullName>
            <shortName evidence="8">UR</shortName>
            <ecNumber evidence="8">3.1.4.-</ecNumber>
        </recommendedName>
    </domain>
</protein>
<comment type="similarity">
    <text evidence="8">Belongs to the GlnD family.</text>
</comment>
<dbReference type="PROSITE" id="PS51831">
    <property type="entry name" value="HD"/>
    <property type="match status" value="1"/>
</dbReference>
<comment type="cofactor">
    <cofactor evidence="8">
        <name>Mg(2+)</name>
        <dbReference type="ChEBI" id="CHEBI:18420"/>
    </cofactor>
</comment>
<dbReference type="NCBIfam" id="TIGR01693">
    <property type="entry name" value="UTase_glnD"/>
    <property type="match status" value="1"/>
</dbReference>
<evidence type="ECO:0000313" key="11">
    <source>
        <dbReference type="EMBL" id="GAA0856007.1"/>
    </source>
</evidence>
<feature type="domain" description="ACT" evidence="9">
    <location>
        <begin position="694"/>
        <end position="777"/>
    </location>
</feature>
<feature type="domain" description="ACT" evidence="9">
    <location>
        <begin position="801"/>
        <end position="881"/>
    </location>
</feature>
<evidence type="ECO:0000256" key="4">
    <source>
        <dbReference type="ARBA" id="ARBA00022801"/>
    </source>
</evidence>
<dbReference type="GO" id="GO:0016779">
    <property type="term" value="F:nucleotidyltransferase activity"/>
    <property type="evidence" value="ECO:0007669"/>
    <property type="project" value="UniProtKB-KW"/>
</dbReference>
<comment type="catalytic activity">
    <reaction evidence="7">
        <text>guanosine 3',5'-bis(diphosphate) + H2O = GDP + diphosphate + H(+)</text>
        <dbReference type="Rhea" id="RHEA:14253"/>
        <dbReference type="ChEBI" id="CHEBI:15377"/>
        <dbReference type="ChEBI" id="CHEBI:15378"/>
        <dbReference type="ChEBI" id="CHEBI:33019"/>
        <dbReference type="ChEBI" id="CHEBI:58189"/>
        <dbReference type="ChEBI" id="CHEBI:77828"/>
        <dbReference type="EC" id="3.1.7.2"/>
    </reaction>
</comment>
<dbReference type="EC" id="2.7.7.59" evidence="8"/>
<keyword evidence="6 8" id="KW-0511">Multifunctional enzyme</keyword>
<evidence type="ECO:0000313" key="12">
    <source>
        <dbReference type="Proteomes" id="UP001500359"/>
    </source>
</evidence>
<keyword evidence="2 8" id="KW-0548">Nucleotidyltransferase</keyword>
<keyword evidence="4 8" id="KW-0378">Hydrolase</keyword>
<dbReference type="EC" id="3.1.4.-" evidence="8"/>
<dbReference type="Proteomes" id="UP001500359">
    <property type="component" value="Unassembled WGS sequence"/>
</dbReference>
<dbReference type="InterPro" id="IPR002934">
    <property type="entry name" value="Polymerase_NTP_transf_dom"/>
</dbReference>
<dbReference type="Pfam" id="PF01909">
    <property type="entry name" value="NTP_transf_2"/>
    <property type="match status" value="1"/>
</dbReference>
<dbReference type="CDD" id="cd00077">
    <property type="entry name" value="HDc"/>
    <property type="match status" value="1"/>
</dbReference>
<evidence type="ECO:0000259" key="9">
    <source>
        <dbReference type="PROSITE" id="PS51671"/>
    </source>
</evidence>
<dbReference type="PROSITE" id="PS51671">
    <property type="entry name" value="ACT"/>
    <property type="match status" value="2"/>
</dbReference>
<comment type="domain">
    <text evidence="8">Has four distinct domains: an N-terminal nucleotidyltransferase (NT) domain responsible for UTase activity, a central HD domain that encodes UR activity, and two C-terminal ACT domains that seem to have a role in glutamine sensing.</text>
</comment>
<dbReference type="RefSeq" id="WP_343858570.1">
    <property type="nucleotide sequence ID" value="NZ_BAAAFD010000003.1"/>
</dbReference>
<feature type="region of interest" description="Uridylyltransferase" evidence="8">
    <location>
        <begin position="1"/>
        <end position="333"/>
    </location>
</feature>
<proteinExistence type="inferred from homology"/>
<dbReference type="HAMAP" id="MF_00277">
    <property type="entry name" value="PII_uridylyl_transf"/>
    <property type="match status" value="1"/>
</dbReference>
<dbReference type="SUPFAM" id="SSF81301">
    <property type="entry name" value="Nucleotidyltransferase"/>
    <property type="match status" value="1"/>
</dbReference>
<dbReference type="SUPFAM" id="SSF109604">
    <property type="entry name" value="HD-domain/PDEase-like"/>
    <property type="match status" value="1"/>
</dbReference>